<dbReference type="Gene3D" id="3.30.565.10">
    <property type="entry name" value="Histidine kinase-like ATPase, C-terminal domain"/>
    <property type="match status" value="1"/>
</dbReference>
<dbReference type="InterPro" id="IPR001789">
    <property type="entry name" value="Sig_transdc_resp-reg_receiver"/>
</dbReference>
<dbReference type="Pfam" id="PF07228">
    <property type="entry name" value="SpoIIE"/>
    <property type="match status" value="1"/>
</dbReference>
<protein>
    <submittedName>
        <fullName evidence="2">Serine phosphatase RsbU, regulator of sigma subunit</fullName>
    </submittedName>
</protein>
<dbReference type="InterPro" id="IPR036890">
    <property type="entry name" value="HATPase_C_sf"/>
</dbReference>
<dbReference type="InterPro" id="IPR011006">
    <property type="entry name" value="CheY-like_superfamily"/>
</dbReference>
<dbReference type="SMART" id="SM00331">
    <property type="entry name" value="PP2C_SIG"/>
    <property type="match status" value="1"/>
</dbReference>
<name>A0A3B1BIL7_9ZZZZ</name>
<dbReference type="PROSITE" id="PS50110">
    <property type="entry name" value="RESPONSE_REGULATORY"/>
    <property type="match status" value="1"/>
</dbReference>
<dbReference type="PANTHER" id="PTHR43228">
    <property type="entry name" value="TWO-COMPONENT RESPONSE REGULATOR"/>
    <property type="match status" value="1"/>
</dbReference>
<evidence type="ECO:0000313" key="2">
    <source>
        <dbReference type="EMBL" id="VAX11644.1"/>
    </source>
</evidence>
<dbReference type="InterPro" id="IPR001932">
    <property type="entry name" value="PPM-type_phosphatase-like_dom"/>
</dbReference>
<feature type="domain" description="Response regulatory" evidence="1">
    <location>
        <begin position="26"/>
        <end position="142"/>
    </location>
</feature>
<dbReference type="InterPro" id="IPR052048">
    <property type="entry name" value="ST_Response_Regulator"/>
</dbReference>
<evidence type="ECO:0000259" key="1">
    <source>
        <dbReference type="PROSITE" id="PS50110"/>
    </source>
</evidence>
<organism evidence="2">
    <name type="scientific">hydrothermal vent metagenome</name>
    <dbReference type="NCBI Taxonomy" id="652676"/>
    <lineage>
        <taxon>unclassified sequences</taxon>
        <taxon>metagenomes</taxon>
        <taxon>ecological metagenomes</taxon>
    </lineage>
</organism>
<dbReference type="CDD" id="cd17546">
    <property type="entry name" value="REC_hyHK_CKI1_RcsC-like"/>
    <property type="match status" value="1"/>
</dbReference>
<gene>
    <name evidence="2" type="ORF">MNBD_GAMMA25-2101</name>
</gene>
<dbReference type="InterPro" id="IPR036457">
    <property type="entry name" value="PPM-type-like_dom_sf"/>
</dbReference>
<sequence>MGESLMSVPREDISINSNSPKNSRGCALVVDDDITNRLVLASFLKKEGFDIIEAENGKLALELYSEHKPDIIFMDIMMPVMDGLESTKHIRAIDNNDFVPIIFVTAMTDSDTITHCIDAGGDDFLTKPINHINLQAKIHSMERIRDMHRSITELNKKAYHEQKVAEHIFTDVVGKLNVKIEQIHTLIRPLELFSGDMLLTAFTPSRDIHILLADFTGHGLSAAIGALPVSETFHAMTAKGYDIDEILKNINIKLKKLLPTNMFMTAQYVSINHKLNYITACNCAMPDILVLDKSANRLKEKIISRGMPLGIDAEFDFSKIVEYFKITNGDRIFLSSDGIIESTNTKGEEFGEQGFKNALLSARSTNNTQSFFDDVVKKFDAFCKDSPPSDDISLVEILCVPENIPPWDMLSLLSSDESDFSEGASPLDNKVIDHNSTEISINLNSNNLKNTDPVPLVINNIIQLSASDIPKQSLFIILTELYINALDHGILDLDSKLKSSATGFEKYFSEREKRLNNLNSGYVRMSFQIQNYASGGEFSLIFEDSGNGFNFEEYNNRTTDENAFSGRGISLIKQLCKSITYYTPGNKVEVIFQW</sequence>
<dbReference type="EMBL" id="UOFY01000075">
    <property type="protein sequence ID" value="VAX11644.1"/>
    <property type="molecule type" value="Genomic_DNA"/>
</dbReference>
<dbReference type="Pfam" id="PF00072">
    <property type="entry name" value="Response_reg"/>
    <property type="match status" value="1"/>
</dbReference>
<dbReference type="SMART" id="SM00448">
    <property type="entry name" value="REC"/>
    <property type="match status" value="1"/>
</dbReference>
<accession>A0A3B1BIL7</accession>
<dbReference type="AlphaFoldDB" id="A0A3B1BIL7"/>
<dbReference type="Gene3D" id="3.60.40.10">
    <property type="entry name" value="PPM-type phosphatase domain"/>
    <property type="match status" value="1"/>
</dbReference>
<reference evidence="2" key="1">
    <citation type="submission" date="2018-06" db="EMBL/GenBank/DDBJ databases">
        <authorList>
            <person name="Zhirakovskaya E."/>
        </authorList>
    </citation>
    <scope>NUCLEOTIDE SEQUENCE</scope>
</reference>
<dbReference type="GO" id="GO:0000160">
    <property type="term" value="P:phosphorelay signal transduction system"/>
    <property type="evidence" value="ECO:0007669"/>
    <property type="project" value="InterPro"/>
</dbReference>
<proteinExistence type="predicted"/>
<dbReference type="Gene3D" id="3.40.50.2300">
    <property type="match status" value="1"/>
</dbReference>
<dbReference type="PANTHER" id="PTHR43228:SF1">
    <property type="entry name" value="TWO-COMPONENT RESPONSE REGULATOR ARR22"/>
    <property type="match status" value="1"/>
</dbReference>
<dbReference type="SUPFAM" id="SSF52172">
    <property type="entry name" value="CheY-like"/>
    <property type="match status" value="1"/>
</dbReference>